<dbReference type="PROSITE" id="PS50206">
    <property type="entry name" value="RHODANESE_3"/>
    <property type="match status" value="3"/>
</dbReference>
<keyword evidence="5" id="KW-1185">Reference proteome</keyword>
<dbReference type="OrthoDB" id="9781034at2"/>
<dbReference type="EMBL" id="QDDL01000001">
    <property type="protein sequence ID" value="PVZ71844.1"/>
    <property type="molecule type" value="Genomic_DNA"/>
</dbReference>
<reference evidence="4 5" key="1">
    <citation type="submission" date="2018-04" db="EMBL/GenBank/DDBJ databases">
        <title>Thalassorhabdus spongiae gen. nov., sp. nov., isolated from a marine sponge in South-West Iceland.</title>
        <authorList>
            <person name="Knobloch S."/>
            <person name="Daussin A."/>
            <person name="Johannsson R."/>
            <person name="Marteinsson V.T."/>
        </authorList>
    </citation>
    <scope>NUCLEOTIDE SEQUENCE [LARGE SCALE GENOMIC DNA]</scope>
    <source>
        <strain evidence="4 5">Hp12</strain>
    </source>
</reference>
<dbReference type="PROSITE" id="PS51257">
    <property type="entry name" value="PROKAR_LIPOPROTEIN"/>
    <property type="match status" value="1"/>
</dbReference>
<dbReference type="SMART" id="SM00450">
    <property type="entry name" value="RHOD"/>
    <property type="match status" value="3"/>
</dbReference>
<evidence type="ECO:0000256" key="2">
    <source>
        <dbReference type="SAM" id="SignalP"/>
    </source>
</evidence>
<dbReference type="Proteomes" id="UP000244906">
    <property type="component" value="Unassembled WGS sequence"/>
</dbReference>
<evidence type="ECO:0000313" key="5">
    <source>
        <dbReference type="Proteomes" id="UP000244906"/>
    </source>
</evidence>
<evidence type="ECO:0000259" key="3">
    <source>
        <dbReference type="PROSITE" id="PS50206"/>
    </source>
</evidence>
<feature type="domain" description="Rhodanese" evidence="3">
    <location>
        <begin position="307"/>
        <end position="429"/>
    </location>
</feature>
<keyword evidence="1" id="KW-0677">Repeat</keyword>
<dbReference type="AlphaFoldDB" id="A0A2V1GXM2"/>
<name>A0A2V1GXM2_9GAMM</name>
<dbReference type="CDD" id="cd00158">
    <property type="entry name" value="RHOD"/>
    <property type="match status" value="1"/>
</dbReference>
<comment type="caution">
    <text evidence="4">The sequence shown here is derived from an EMBL/GenBank/DDBJ whole genome shotgun (WGS) entry which is preliminary data.</text>
</comment>
<dbReference type="Gene3D" id="3.40.250.10">
    <property type="entry name" value="Rhodanese-like domain"/>
    <property type="match status" value="3"/>
</dbReference>
<dbReference type="PANTHER" id="PTHR43855:SF1">
    <property type="entry name" value="THIOSULFATE SULFURTRANSFERASE"/>
    <property type="match status" value="1"/>
</dbReference>
<organism evidence="4 5">
    <name type="scientific">Pelagibaculum spongiae</name>
    <dbReference type="NCBI Taxonomy" id="2080658"/>
    <lineage>
        <taxon>Bacteria</taxon>
        <taxon>Pseudomonadati</taxon>
        <taxon>Pseudomonadota</taxon>
        <taxon>Gammaproteobacteria</taxon>
        <taxon>Oceanospirillales</taxon>
        <taxon>Pelagibaculum</taxon>
    </lineage>
</organism>
<dbReference type="InterPro" id="IPR036873">
    <property type="entry name" value="Rhodanese-like_dom_sf"/>
</dbReference>
<dbReference type="InterPro" id="IPR051126">
    <property type="entry name" value="Thiosulfate_sulfurtransferase"/>
</dbReference>
<feature type="domain" description="Rhodanese" evidence="3">
    <location>
        <begin position="43"/>
        <end position="151"/>
    </location>
</feature>
<feature type="signal peptide" evidence="2">
    <location>
        <begin position="1"/>
        <end position="25"/>
    </location>
</feature>
<gene>
    <name evidence="4" type="ORF">DC094_02120</name>
</gene>
<dbReference type="PANTHER" id="PTHR43855">
    <property type="entry name" value="THIOSULFATE SULFURTRANSFERASE"/>
    <property type="match status" value="1"/>
</dbReference>
<proteinExistence type="predicted"/>
<feature type="domain" description="Rhodanese" evidence="3">
    <location>
        <begin position="166"/>
        <end position="274"/>
    </location>
</feature>
<evidence type="ECO:0000313" key="4">
    <source>
        <dbReference type="EMBL" id="PVZ71844.1"/>
    </source>
</evidence>
<keyword evidence="2" id="KW-0732">Signal</keyword>
<dbReference type="Pfam" id="PF00581">
    <property type="entry name" value="Rhodanese"/>
    <property type="match status" value="3"/>
</dbReference>
<feature type="chain" id="PRO_5016139187" description="Rhodanese domain-containing protein" evidence="2">
    <location>
        <begin position="26"/>
        <end position="447"/>
    </location>
</feature>
<dbReference type="InterPro" id="IPR001763">
    <property type="entry name" value="Rhodanese-like_dom"/>
</dbReference>
<protein>
    <recommendedName>
        <fullName evidence="3">Rhodanese domain-containing protein</fullName>
    </recommendedName>
</protein>
<dbReference type="RefSeq" id="WP_116685433.1">
    <property type="nucleotide sequence ID" value="NZ_CAWNYD010000001.1"/>
</dbReference>
<sequence length="447" mass="49908">MKFKFSRSFGALAASLMLAGCFATAEKAPASDQLTKIQPSQALSGDYLLVDSRSPDAFNGWTKNKDAASGHLPSAELLSARWINWQLDLDAAIARLEVKKDQKIAVYGETDLQRETVAKRLIAEKNISAEQVFEVTGEFSQWGKNFELQKLQGFQTLVPASYIESRIGKAVIVQIGWDGGKGKDYRKSHIPGAIYWDDIEFEMPPIWEARPVEVIRTALEKIGIDKNSEVIVYSSDPMGSTRGGAIMQYAGVENVKVLNGTFDTWKKLEMPLEKGWNQPQSIENFGVTGEGDSTVIINIEQAKQLRKQPNSALVSVRSLPEFYGEISGYGYFDKKGRIPGALNAPSGPKGSWDMSNYRNPDQTMRWQASLQNFLDQNNISKEMNISYYCGSGWRAAEVWWYTRAMGFENASIYSSGWMRWSSEASNPISKGTINKPQILDKQQALSK</sequence>
<evidence type="ECO:0000256" key="1">
    <source>
        <dbReference type="ARBA" id="ARBA00022737"/>
    </source>
</evidence>
<accession>A0A2V1GXM2</accession>
<dbReference type="SUPFAM" id="SSF52821">
    <property type="entry name" value="Rhodanese/Cell cycle control phosphatase"/>
    <property type="match status" value="3"/>
</dbReference>